<dbReference type="GO" id="GO:0003796">
    <property type="term" value="F:lysozyme activity"/>
    <property type="evidence" value="ECO:0007669"/>
    <property type="project" value="UniProtKB-EC"/>
</dbReference>
<dbReference type="PROSITE" id="PS51904">
    <property type="entry name" value="GLYCOSYL_HYDROL_F25_2"/>
    <property type="match status" value="1"/>
</dbReference>
<name>A0A5C7FGI9_9BACT</name>
<evidence type="ECO:0000313" key="7">
    <source>
        <dbReference type="Proteomes" id="UP000321907"/>
    </source>
</evidence>
<dbReference type="PROSITE" id="PS51257">
    <property type="entry name" value="PROKAR_LIPOPROTEIN"/>
    <property type="match status" value="1"/>
</dbReference>
<sequence length="264" mass="29725">MNIKQNILKSLVFLLPLLVTTSCMPDWPDTADRYEVSGIDVSHYQGAIDWDELAADGHDFAFIKATEGKELKDKAFFANWTLAGKTGIRRGAYHFFRPEVTAEHQARNYFAAVNLAPGDLPPVIDVEDRGKLSAKQLVRRVNSLAEMMEIRYGVKPIIYTGQNFYNRYLAGQFDDYPLWLARYDQDEPVTVCGRDYHFWQYTDRGELPGINGRVDRNVFMGTHLDLAMLCLPPSPGAGPADLAKTEEKTPMPVVVTDDLAGFGR</sequence>
<dbReference type="GO" id="GO:0009253">
    <property type="term" value="P:peptidoglycan catabolic process"/>
    <property type="evidence" value="ECO:0007669"/>
    <property type="project" value="InterPro"/>
</dbReference>
<evidence type="ECO:0000256" key="5">
    <source>
        <dbReference type="SAM" id="SignalP"/>
    </source>
</evidence>
<dbReference type="Pfam" id="PF01183">
    <property type="entry name" value="Glyco_hydro_25"/>
    <property type="match status" value="1"/>
</dbReference>
<protein>
    <recommendedName>
        <fullName evidence="4">Lysozyme</fullName>
        <ecNumber evidence="4">3.2.1.17</ecNumber>
    </recommendedName>
</protein>
<dbReference type="PROSITE" id="PS00953">
    <property type="entry name" value="GLYCOSYL_HYDROL_F25_1"/>
    <property type="match status" value="1"/>
</dbReference>
<feature type="chain" id="PRO_5022681794" description="Lysozyme" evidence="5">
    <location>
        <begin position="26"/>
        <end position="264"/>
    </location>
</feature>
<dbReference type="EC" id="3.2.1.17" evidence="4"/>
<feature type="signal peptide" evidence="5">
    <location>
        <begin position="1"/>
        <end position="25"/>
    </location>
</feature>
<dbReference type="SUPFAM" id="SSF51445">
    <property type="entry name" value="(Trans)glycosidases"/>
    <property type="match status" value="1"/>
</dbReference>
<dbReference type="GO" id="GO:0016052">
    <property type="term" value="P:carbohydrate catabolic process"/>
    <property type="evidence" value="ECO:0007669"/>
    <property type="project" value="TreeGrafter"/>
</dbReference>
<gene>
    <name evidence="6" type="ORF">FUA23_13320</name>
</gene>
<dbReference type="PANTHER" id="PTHR34135:SF2">
    <property type="entry name" value="LYSOZYME"/>
    <property type="match status" value="1"/>
</dbReference>
<organism evidence="6 7">
    <name type="scientific">Neolewinella aurantiaca</name>
    <dbReference type="NCBI Taxonomy" id="2602767"/>
    <lineage>
        <taxon>Bacteria</taxon>
        <taxon>Pseudomonadati</taxon>
        <taxon>Bacteroidota</taxon>
        <taxon>Saprospiria</taxon>
        <taxon>Saprospirales</taxon>
        <taxon>Lewinellaceae</taxon>
        <taxon>Neolewinella</taxon>
    </lineage>
</organism>
<dbReference type="InterPro" id="IPR002053">
    <property type="entry name" value="Glyco_hydro_25"/>
</dbReference>
<proteinExistence type="inferred from homology"/>
<dbReference type="EMBL" id="VOXD01000019">
    <property type="protein sequence ID" value="TXF88823.1"/>
    <property type="molecule type" value="Genomic_DNA"/>
</dbReference>
<comment type="catalytic activity">
    <reaction evidence="4">
        <text>Hydrolysis of (1-&gt;4)-beta-linkages between N-acetylmuramic acid and N-acetyl-D-glucosamine residues in a peptidoglycan and between N-acetyl-D-glucosamine residues in chitodextrins.</text>
        <dbReference type="EC" id="3.2.1.17"/>
    </reaction>
</comment>
<comment type="caution">
    <text evidence="6">The sequence shown here is derived from an EMBL/GenBank/DDBJ whole genome shotgun (WGS) entry which is preliminary data.</text>
</comment>
<dbReference type="Proteomes" id="UP000321907">
    <property type="component" value="Unassembled WGS sequence"/>
</dbReference>
<dbReference type="RefSeq" id="WP_147931240.1">
    <property type="nucleotide sequence ID" value="NZ_VOXD01000019.1"/>
</dbReference>
<reference evidence="6 7" key="1">
    <citation type="submission" date="2019-08" db="EMBL/GenBank/DDBJ databases">
        <title>Lewinella sp. strain SSH13 Genome sequencing and assembly.</title>
        <authorList>
            <person name="Kim I."/>
        </authorList>
    </citation>
    <scope>NUCLEOTIDE SEQUENCE [LARGE SCALE GENOMIC DNA]</scope>
    <source>
        <strain evidence="6 7">SSH13</strain>
    </source>
</reference>
<dbReference type="InterPro" id="IPR017853">
    <property type="entry name" value="GH"/>
</dbReference>
<evidence type="ECO:0000256" key="4">
    <source>
        <dbReference type="RuleBase" id="RU361176"/>
    </source>
</evidence>
<dbReference type="AlphaFoldDB" id="A0A5C7FGI9"/>
<dbReference type="InterPro" id="IPR018077">
    <property type="entry name" value="Glyco_hydro_fam25_subgr"/>
</dbReference>
<accession>A0A5C7FGI9</accession>
<keyword evidence="7" id="KW-1185">Reference proteome</keyword>
<dbReference type="InterPro" id="IPR008270">
    <property type="entry name" value="Glyco_hydro_25_AS"/>
</dbReference>
<dbReference type="OrthoDB" id="9798192at2"/>
<comment type="similarity">
    <text evidence="1 4">Belongs to the glycosyl hydrolase 25 family.</text>
</comment>
<keyword evidence="2 4" id="KW-0378">Hydrolase</keyword>
<dbReference type="Gene3D" id="3.20.20.80">
    <property type="entry name" value="Glycosidases"/>
    <property type="match status" value="1"/>
</dbReference>
<keyword evidence="3 4" id="KW-0326">Glycosidase</keyword>
<keyword evidence="5" id="KW-0732">Signal</keyword>
<evidence type="ECO:0000256" key="2">
    <source>
        <dbReference type="ARBA" id="ARBA00022801"/>
    </source>
</evidence>
<evidence type="ECO:0000256" key="3">
    <source>
        <dbReference type="ARBA" id="ARBA00023295"/>
    </source>
</evidence>
<evidence type="ECO:0000313" key="6">
    <source>
        <dbReference type="EMBL" id="TXF88823.1"/>
    </source>
</evidence>
<dbReference type="GO" id="GO:0016998">
    <property type="term" value="P:cell wall macromolecule catabolic process"/>
    <property type="evidence" value="ECO:0007669"/>
    <property type="project" value="InterPro"/>
</dbReference>
<evidence type="ECO:0000256" key="1">
    <source>
        <dbReference type="ARBA" id="ARBA00010646"/>
    </source>
</evidence>
<dbReference type="PANTHER" id="PTHR34135">
    <property type="entry name" value="LYSOZYME"/>
    <property type="match status" value="1"/>
</dbReference>
<dbReference type="SMART" id="SM00641">
    <property type="entry name" value="Glyco_25"/>
    <property type="match status" value="1"/>
</dbReference>